<organism evidence="1 2">
    <name type="scientific">Panagrolaimus sp. JU765</name>
    <dbReference type="NCBI Taxonomy" id="591449"/>
    <lineage>
        <taxon>Eukaryota</taxon>
        <taxon>Metazoa</taxon>
        <taxon>Ecdysozoa</taxon>
        <taxon>Nematoda</taxon>
        <taxon>Chromadorea</taxon>
        <taxon>Rhabditida</taxon>
        <taxon>Tylenchina</taxon>
        <taxon>Panagrolaimomorpha</taxon>
        <taxon>Panagrolaimoidea</taxon>
        <taxon>Panagrolaimidae</taxon>
        <taxon>Panagrolaimus</taxon>
    </lineage>
</organism>
<dbReference type="WBParaSite" id="JU765_v2.g7684.t1">
    <property type="protein sequence ID" value="JU765_v2.g7684.t1"/>
    <property type="gene ID" value="JU765_v2.g7684"/>
</dbReference>
<protein>
    <submittedName>
        <fullName evidence="2">Aminoglycoside phosphotransferase domain-containing protein</fullName>
    </submittedName>
</protein>
<evidence type="ECO:0000313" key="1">
    <source>
        <dbReference type="Proteomes" id="UP000887576"/>
    </source>
</evidence>
<accession>A0AC34RKJ1</accession>
<proteinExistence type="predicted"/>
<name>A0AC34RKJ1_9BILA</name>
<dbReference type="Proteomes" id="UP000887576">
    <property type="component" value="Unplaced"/>
</dbReference>
<evidence type="ECO:0000313" key="2">
    <source>
        <dbReference type="WBParaSite" id="JU765_v2.g7684.t1"/>
    </source>
</evidence>
<sequence>MPSKYLMTTITQTPLIELDRLRDFLKQIYGIDDCQITKLTGYDDLNFRIDDVKFNQNAHSELVQRNETTFIVKFTNPLENSNSYLLDGQIALMEHLRNHDIPSPIAL</sequence>
<reference evidence="2" key="1">
    <citation type="submission" date="2022-11" db="UniProtKB">
        <authorList>
            <consortium name="WormBaseParasite"/>
        </authorList>
    </citation>
    <scope>IDENTIFICATION</scope>
</reference>